<dbReference type="STRING" id="6412.T1G6J3"/>
<dbReference type="InterPro" id="IPR039720">
    <property type="entry name" value="TMEM94"/>
</dbReference>
<dbReference type="EMBL" id="KB097536">
    <property type="protein sequence ID" value="ESN95204.1"/>
    <property type="molecule type" value="Genomic_DNA"/>
</dbReference>
<evidence type="ECO:0000313" key="4">
    <source>
        <dbReference type="Proteomes" id="UP000015101"/>
    </source>
</evidence>
<keyword evidence="1" id="KW-0472">Membrane</keyword>
<keyword evidence="1" id="KW-0812">Transmembrane</keyword>
<dbReference type="EMBL" id="AMQM01006880">
    <property type="status" value="NOT_ANNOTATED_CDS"/>
    <property type="molecule type" value="Genomic_DNA"/>
</dbReference>
<organism evidence="3 4">
    <name type="scientific">Helobdella robusta</name>
    <name type="common">Californian leech</name>
    <dbReference type="NCBI Taxonomy" id="6412"/>
    <lineage>
        <taxon>Eukaryota</taxon>
        <taxon>Metazoa</taxon>
        <taxon>Spiralia</taxon>
        <taxon>Lophotrochozoa</taxon>
        <taxon>Annelida</taxon>
        <taxon>Clitellata</taxon>
        <taxon>Hirudinea</taxon>
        <taxon>Rhynchobdellida</taxon>
        <taxon>Glossiphoniidae</taxon>
        <taxon>Helobdella</taxon>
    </lineage>
</organism>
<accession>T1G6J3</accession>
<feature type="transmembrane region" description="Helical" evidence="1">
    <location>
        <begin position="660"/>
        <end position="679"/>
    </location>
</feature>
<gene>
    <name evidence="3" type="primary">20216690</name>
    <name evidence="2" type="ORF">HELRODRAFT_86932</name>
</gene>
<dbReference type="OrthoDB" id="5568754at2759"/>
<dbReference type="FunCoup" id="T1G6J3">
    <property type="interactions" value="118"/>
</dbReference>
<dbReference type="SUPFAM" id="SSF81660">
    <property type="entry name" value="Metal cation-transporting ATPase, ATP-binding domain N"/>
    <property type="match status" value="1"/>
</dbReference>
<feature type="transmembrane region" description="Helical" evidence="1">
    <location>
        <begin position="725"/>
        <end position="748"/>
    </location>
</feature>
<dbReference type="InParanoid" id="T1G6J3"/>
<evidence type="ECO:0000313" key="2">
    <source>
        <dbReference type="EMBL" id="ESN95204.1"/>
    </source>
</evidence>
<reference evidence="3" key="3">
    <citation type="submission" date="2015-06" db="UniProtKB">
        <authorList>
            <consortium name="EnsemblMetazoa"/>
        </authorList>
    </citation>
    <scope>IDENTIFICATION</scope>
</reference>
<dbReference type="InterPro" id="IPR023298">
    <property type="entry name" value="ATPase_P-typ_TM_dom_sf"/>
</dbReference>
<name>T1G6J3_HELRO</name>
<dbReference type="Proteomes" id="UP000015101">
    <property type="component" value="Unassembled WGS sequence"/>
</dbReference>
<dbReference type="PANTHER" id="PTHR13219:SF6">
    <property type="entry name" value="TRANSMEMBRANE PROTEIN 94"/>
    <property type="match status" value="1"/>
</dbReference>
<evidence type="ECO:0008006" key="5">
    <source>
        <dbReference type="Google" id="ProtNLM"/>
    </source>
</evidence>
<keyword evidence="1" id="KW-1133">Transmembrane helix</keyword>
<keyword evidence="4" id="KW-1185">Reference proteome</keyword>
<feature type="transmembrane region" description="Helical" evidence="1">
    <location>
        <begin position="481"/>
        <end position="501"/>
    </location>
</feature>
<dbReference type="HOGENOM" id="CLU_360420_0_0_1"/>
<feature type="transmembrane region" description="Helical" evidence="1">
    <location>
        <begin position="589"/>
        <end position="620"/>
    </location>
</feature>
<evidence type="ECO:0000313" key="3">
    <source>
        <dbReference type="EnsemblMetazoa" id="HelroP86932"/>
    </source>
</evidence>
<feature type="transmembrane region" description="Helical" evidence="1">
    <location>
        <begin position="691"/>
        <end position="713"/>
    </location>
</feature>
<dbReference type="GeneID" id="20216690"/>
<dbReference type="RefSeq" id="XP_009026592.1">
    <property type="nucleotide sequence ID" value="XM_009028344.1"/>
</dbReference>
<reference evidence="4" key="1">
    <citation type="submission" date="2012-12" db="EMBL/GenBank/DDBJ databases">
        <authorList>
            <person name="Hellsten U."/>
            <person name="Grimwood J."/>
            <person name="Chapman J.A."/>
            <person name="Shapiro H."/>
            <person name="Aerts A."/>
            <person name="Otillar R.P."/>
            <person name="Terry A.Y."/>
            <person name="Boore J.L."/>
            <person name="Simakov O."/>
            <person name="Marletaz F."/>
            <person name="Cho S.-J."/>
            <person name="Edsinger-Gonzales E."/>
            <person name="Havlak P."/>
            <person name="Kuo D.-H."/>
            <person name="Larsson T."/>
            <person name="Lv J."/>
            <person name="Arendt D."/>
            <person name="Savage R."/>
            <person name="Osoegawa K."/>
            <person name="de Jong P."/>
            <person name="Lindberg D.R."/>
            <person name="Seaver E.C."/>
            <person name="Weisblat D.A."/>
            <person name="Putnam N.H."/>
            <person name="Grigoriev I.V."/>
            <person name="Rokhsar D.S."/>
        </authorList>
    </citation>
    <scope>NUCLEOTIDE SEQUENCE</scope>
</reference>
<dbReference type="EnsemblMetazoa" id="HelroT86932">
    <property type="protein sequence ID" value="HelroP86932"/>
    <property type="gene ID" value="HelroG86932"/>
</dbReference>
<protein>
    <recommendedName>
        <fullName evidence="5">Cation-transporting P-type ATPase C-terminal domain-containing protein</fullName>
    </recommendedName>
</protein>
<feature type="transmembrane region" description="Helical" evidence="1">
    <location>
        <begin position="522"/>
        <end position="544"/>
    </location>
</feature>
<dbReference type="Gene3D" id="1.20.1110.10">
    <property type="entry name" value="Calcium-transporting ATPase, transmembrane domain"/>
    <property type="match status" value="1"/>
</dbReference>
<dbReference type="KEGG" id="hro:HELRODRAFT_86932"/>
<sequence length="777" mass="89191">KNHSHLFFDDHAWEMYMNSLKPLGLSILLNTCNLETIEQYTEFADHVSCMSHKHKEAIPVVNRRCFCELTRQIGFGQNAKEIFQTQNVYGIYQHVDSRCSSEDKSHTEKYKMPMPSMFCVAVKDLSTNTTQLFSQGMADILLNLCTDYWDGQNVQPLAEAERKKIADFYHRTSMTSYCTAFSYRPLEDVSLSIANDFYYEIPEAHFLSRNHDGLLLRPNYHEFSGPSYVDSDLKCYSKQPFKMLNNQIFIGMVTMQYQAKQEVVNLIENLESSCIRFVHFSKENELRSRVFSEKMGLEAGWNCHISLLTDSEEKQLNETSSTLEWQKRVTKPFNHSKSGSAPHINMYCSQYHADNLNDKLTDSPAAAEEYDATKSLQKNRSSAKLPKGIENIRPHINNIDNVPLQVSLFTDCSTSTTCEMLKILQEYGEVTCCLGSSLNIENFSIFLQADCSISIHPIYPYLCLQKNEKNNHLLNDFTSPFGLSSYMISLPCSLLFNNCSLSRMPKLIAEAQKHCQRVSSAAHLYLSLQMSLVLLQLMTTLFFLPPCLTAHQVTWLSLFVVPLISFSMMNNPSYSQIPNNLQGKNRKQLLNQTFFVGAFSFLVRFVPTIAVCLLCFALNLRSFCVNGAGNSTVVCHINFGCGHVEWMDDKTPALLPTFKIFLIYFSFEVVISYCNIHHLKYFWRIRPKENVLWCFICPVILVVQASWFTFLVVGSDYEERSSLSYVSALVWPVSLLWVIGIITIHELVKRKEMKIWIRHQKRAKLDFGTKLGMNSPF</sequence>
<dbReference type="Gene3D" id="3.40.1110.10">
    <property type="entry name" value="Calcium-transporting ATPase, cytoplasmic domain N"/>
    <property type="match status" value="1"/>
</dbReference>
<reference evidence="2 4" key="2">
    <citation type="journal article" date="2013" name="Nature">
        <title>Insights into bilaterian evolution from three spiralian genomes.</title>
        <authorList>
            <person name="Simakov O."/>
            <person name="Marletaz F."/>
            <person name="Cho S.J."/>
            <person name="Edsinger-Gonzales E."/>
            <person name="Havlak P."/>
            <person name="Hellsten U."/>
            <person name="Kuo D.H."/>
            <person name="Larsson T."/>
            <person name="Lv J."/>
            <person name="Arendt D."/>
            <person name="Savage R."/>
            <person name="Osoegawa K."/>
            <person name="de Jong P."/>
            <person name="Grimwood J."/>
            <person name="Chapman J.A."/>
            <person name="Shapiro H."/>
            <person name="Aerts A."/>
            <person name="Otillar R.P."/>
            <person name="Terry A.Y."/>
            <person name="Boore J.L."/>
            <person name="Grigoriev I.V."/>
            <person name="Lindberg D.R."/>
            <person name="Seaver E.C."/>
            <person name="Weisblat D.A."/>
            <person name="Putnam N.H."/>
            <person name="Rokhsar D.S."/>
        </authorList>
    </citation>
    <scope>NUCLEOTIDE SEQUENCE</scope>
</reference>
<dbReference type="InterPro" id="IPR023299">
    <property type="entry name" value="ATPase_P-typ_cyto_dom_N"/>
</dbReference>
<feature type="transmembrane region" description="Helical" evidence="1">
    <location>
        <begin position="550"/>
        <end position="568"/>
    </location>
</feature>
<dbReference type="eggNOG" id="KOG4383">
    <property type="taxonomic scope" value="Eukaryota"/>
</dbReference>
<proteinExistence type="predicted"/>
<dbReference type="OMA" id="GWNCFIS"/>
<dbReference type="AlphaFoldDB" id="T1G6J3"/>
<dbReference type="SUPFAM" id="SSF81665">
    <property type="entry name" value="Calcium ATPase, transmembrane domain M"/>
    <property type="match status" value="1"/>
</dbReference>
<dbReference type="CTD" id="20216690"/>
<dbReference type="PANTHER" id="PTHR13219">
    <property type="entry name" value="TRANSMEMBRANE PROTEIN 94"/>
    <property type="match status" value="1"/>
</dbReference>
<evidence type="ECO:0000256" key="1">
    <source>
        <dbReference type="SAM" id="Phobius"/>
    </source>
</evidence>
<dbReference type="GO" id="GO:0000166">
    <property type="term" value="F:nucleotide binding"/>
    <property type="evidence" value="ECO:0007669"/>
    <property type="project" value="InterPro"/>
</dbReference>